<dbReference type="PANTHER" id="PTHR12714:SF24">
    <property type="entry name" value="SLR1182 PROTEIN"/>
    <property type="match status" value="1"/>
</dbReference>
<keyword evidence="4 5" id="KW-0472">Membrane</keyword>
<proteinExistence type="predicted"/>
<dbReference type="GO" id="GO:0016740">
    <property type="term" value="F:transferase activity"/>
    <property type="evidence" value="ECO:0007669"/>
    <property type="project" value="UniProtKB-ARBA"/>
</dbReference>
<comment type="subcellular location">
    <subcellularLocation>
        <location evidence="1">Endomembrane system</location>
        <topology evidence="1">Multi-pass membrane protein</topology>
    </subcellularLocation>
</comment>
<organism evidence="6">
    <name type="scientific">Pseudoalteromonas translucida KMM 520</name>
    <dbReference type="NCBI Taxonomy" id="1315283"/>
    <lineage>
        <taxon>Bacteria</taxon>
        <taxon>Pseudomonadati</taxon>
        <taxon>Pseudomonadota</taxon>
        <taxon>Gammaproteobacteria</taxon>
        <taxon>Alteromonadales</taxon>
        <taxon>Pseudoalteromonadaceae</taxon>
        <taxon>Pseudoalteromonas</taxon>
    </lineage>
</organism>
<gene>
    <name evidence="6" type="ORF">PTRA_a1303</name>
</gene>
<dbReference type="Proteomes" id="UP000065261">
    <property type="component" value="Chromosome I"/>
</dbReference>
<reference evidence="6 7" key="1">
    <citation type="submission" date="2015-03" db="EMBL/GenBank/DDBJ databases">
        <authorList>
            <person name="Murphy D."/>
        </authorList>
    </citation>
    <scope>NUCLEOTIDE SEQUENCE [LARGE SCALE GENOMIC DNA]</scope>
    <source>
        <strain evidence="6 7">KMM 520</strain>
    </source>
</reference>
<dbReference type="OrthoDB" id="9811969at2"/>
<feature type="transmembrane region" description="Helical" evidence="5">
    <location>
        <begin position="34"/>
        <end position="56"/>
    </location>
</feature>
<evidence type="ECO:0000313" key="6">
    <source>
        <dbReference type="EMBL" id="ALS32536.1"/>
    </source>
</evidence>
<evidence type="ECO:0000256" key="2">
    <source>
        <dbReference type="ARBA" id="ARBA00022692"/>
    </source>
</evidence>
<evidence type="ECO:0000256" key="3">
    <source>
        <dbReference type="ARBA" id="ARBA00022989"/>
    </source>
</evidence>
<accession>A0A0U2WW49</accession>
<dbReference type="Gene3D" id="1.20.120.1630">
    <property type="match status" value="1"/>
</dbReference>
<name>A0A0U2WW49_9GAMM</name>
<protein>
    <recommendedName>
        <fullName evidence="8">Protein-S-isoprenylcysteine O-methyltransferase Ste14</fullName>
    </recommendedName>
</protein>
<dbReference type="KEGG" id="ptn:PTRA_a1303"/>
<dbReference type="PANTHER" id="PTHR12714">
    <property type="entry name" value="PROTEIN-S ISOPRENYLCYSTEINE O-METHYLTRANSFERASE"/>
    <property type="match status" value="1"/>
</dbReference>
<evidence type="ECO:0000256" key="4">
    <source>
        <dbReference type="ARBA" id="ARBA00023136"/>
    </source>
</evidence>
<evidence type="ECO:0000256" key="5">
    <source>
        <dbReference type="SAM" id="Phobius"/>
    </source>
</evidence>
<dbReference type="EMBL" id="CP011034">
    <property type="protein sequence ID" value="ALS32536.1"/>
    <property type="molecule type" value="Genomic_DNA"/>
</dbReference>
<dbReference type="AlphaFoldDB" id="A0A0U2WW49"/>
<dbReference type="Pfam" id="PF04191">
    <property type="entry name" value="PEMT"/>
    <property type="match status" value="1"/>
</dbReference>
<dbReference type="RefSeq" id="WP_058373006.1">
    <property type="nucleotide sequence ID" value="NZ_CP011034.1"/>
</dbReference>
<evidence type="ECO:0008006" key="8">
    <source>
        <dbReference type="Google" id="ProtNLM"/>
    </source>
</evidence>
<dbReference type="GO" id="GO:0012505">
    <property type="term" value="C:endomembrane system"/>
    <property type="evidence" value="ECO:0007669"/>
    <property type="project" value="UniProtKB-SubCell"/>
</dbReference>
<dbReference type="PATRIC" id="fig|1315283.4.peg.1130"/>
<keyword evidence="2 5" id="KW-0812">Transmembrane</keyword>
<feature type="transmembrane region" description="Helical" evidence="5">
    <location>
        <begin position="87"/>
        <end position="120"/>
    </location>
</feature>
<evidence type="ECO:0000313" key="7">
    <source>
        <dbReference type="Proteomes" id="UP000065261"/>
    </source>
</evidence>
<feature type="transmembrane region" description="Helical" evidence="5">
    <location>
        <begin position="6"/>
        <end position="27"/>
    </location>
</feature>
<sequence>MLNNKIPPLVVVLFFALIMALIAHYSVIDFSAFILYLTVSLVTIGCVFCIAGLVSFRLASTTVNPSKPEQATNLVTSGVYRFSRNPMYVGFVFILLGWGIWLSSLWALLCVAGFIAYLTLFQIIPEERALTKLFGEDYTQYKNKVKRWL</sequence>
<keyword evidence="3 5" id="KW-1133">Transmembrane helix</keyword>
<dbReference type="InterPro" id="IPR007318">
    <property type="entry name" value="Phopholipid_MeTrfase"/>
</dbReference>
<evidence type="ECO:0000256" key="1">
    <source>
        <dbReference type="ARBA" id="ARBA00004127"/>
    </source>
</evidence>